<keyword evidence="1" id="KW-1133">Transmembrane helix</keyword>
<keyword evidence="1" id="KW-0812">Transmembrane</keyword>
<evidence type="ECO:0008006" key="4">
    <source>
        <dbReference type="Google" id="ProtNLM"/>
    </source>
</evidence>
<dbReference type="RefSeq" id="WP_090775412.1">
    <property type="nucleotide sequence ID" value="NZ_FMYM01000005.1"/>
</dbReference>
<proteinExistence type="predicted"/>
<reference evidence="3" key="1">
    <citation type="submission" date="2016-09" db="EMBL/GenBank/DDBJ databases">
        <authorList>
            <person name="Varghese N."/>
            <person name="Submissions S."/>
        </authorList>
    </citation>
    <scope>NUCLEOTIDE SEQUENCE [LARGE SCALE GENOMIC DNA]</scope>
    <source>
        <strain evidence="3">25nlg</strain>
    </source>
</reference>
<dbReference type="EMBL" id="FMYM01000005">
    <property type="protein sequence ID" value="SDC05186.1"/>
    <property type="molecule type" value="Genomic_DNA"/>
</dbReference>
<sequence>MGRVIALILLLIPIIASGYGIKLMRDAFFTTIISPYPSLWIQFFAGVIFFLLGLAFIAGFIFHRDKKRGKVAAKFLKRTK</sequence>
<dbReference type="AlphaFoldDB" id="A0A1G6IHH3"/>
<accession>A0A1G6IHH3</accession>
<feature type="transmembrane region" description="Helical" evidence="1">
    <location>
        <begin position="40"/>
        <end position="62"/>
    </location>
</feature>
<dbReference type="Pfam" id="PF11118">
    <property type="entry name" value="DUF2627"/>
    <property type="match status" value="1"/>
</dbReference>
<keyword evidence="1" id="KW-0472">Membrane</keyword>
<evidence type="ECO:0000313" key="3">
    <source>
        <dbReference type="Proteomes" id="UP000242662"/>
    </source>
</evidence>
<organism evidence="2 3">
    <name type="scientific">Shouchella lonarensis</name>
    <dbReference type="NCBI Taxonomy" id="1464122"/>
    <lineage>
        <taxon>Bacteria</taxon>
        <taxon>Bacillati</taxon>
        <taxon>Bacillota</taxon>
        <taxon>Bacilli</taxon>
        <taxon>Bacillales</taxon>
        <taxon>Bacillaceae</taxon>
        <taxon>Shouchella</taxon>
    </lineage>
</organism>
<gene>
    <name evidence="2" type="ORF">SAMN05421737_10544</name>
</gene>
<evidence type="ECO:0000256" key="1">
    <source>
        <dbReference type="SAM" id="Phobius"/>
    </source>
</evidence>
<dbReference type="STRING" id="1464122.SAMN05421737_10544"/>
<evidence type="ECO:0000313" key="2">
    <source>
        <dbReference type="EMBL" id="SDC05186.1"/>
    </source>
</evidence>
<keyword evidence="3" id="KW-1185">Reference proteome</keyword>
<dbReference type="Proteomes" id="UP000242662">
    <property type="component" value="Unassembled WGS sequence"/>
</dbReference>
<name>A0A1G6IHH3_9BACI</name>
<protein>
    <recommendedName>
        <fullName evidence="4">DUF2627 domain-containing protein</fullName>
    </recommendedName>
</protein>
<dbReference type="InterPro" id="IPR020138">
    <property type="entry name" value="Uncharacterised_YqzF"/>
</dbReference>